<accession>A0A193GL38</accession>
<name>A0A193GL38_9BORD</name>
<dbReference type="AlphaFoldDB" id="A0A193GL38"/>
<dbReference type="KEGG" id="bfz:BAU07_06395"/>
<organism evidence="2 3">
    <name type="scientific">Bordetella flabilis</name>
    <dbReference type="NCBI Taxonomy" id="463014"/>
    <lineage>
        <taxon>Bacteria</taxon>
        <taxon>Pseudomonadati</taxon>
        <taxon>Pseudomonadota</taxon>
        <taxon>Betaproteobacteria</taxon>
        <taxon>Burkholderiales</taxon>
        <taxon>Alcaligenaceae</taxon>
        <taxon>Bordetella</taxon>
    </lineage>
</organism>
<dbReference type="Proteomes" id="UP000091926">
    <property type="component" value="Chromosome"/>
</dbReference>
<dbReference type="Gene3D" id="3.10.450.530">
    <property type="entry name" value="Ribonuclease toxin, BrnT, of type II toxin-antitoxin system"/>
    <property type="match status" value="1"/>
</dbReference>
<keyword evidence="1" id="KW-1133">Transmembrane helix</keyword>
<sequence length="94" mass="10652">MELEFDPAKDARNIAKHGISLADAMLVYENPGKVTWPTNRADSLEDRFMDIAMVEVAGVVLVLVYVVRGNAVRAISMRRASKTERKRYEEARKN</sequence>
<reference evidence="2 3" key="1">
    <citation type="submission" date="2016-06" db="EMBL/GenBank/DDBJ databases">
        <title>Complete genome sequences of Bordetella bronchialis and Bordetella flabilis.</title>
        <authorList>
            <person name="LiPuma J.J."/>
            <person name="Spilker T."/>
        </authorList>
    </citation>
    <scope>NUCLEOTIDE SEQUENCE [LARGE SCALE GENOMIC DNA]</scope>
    <source>
        <strain evidence="2 3">AU10664</strain>
    </source>
</reference>
<evidence type="ECO:0000313" key="2">
    <source>
        <dbReference type="EMBL" id="ANN80283.1"/>
    </source>
</evidence>
<keyword evidence="3" id="KW-1185">Reference proteome</keyword>
<evidence type="ECO:0000313" key="3">
    <source>
        <dbReference type="Proteomes" id="UP000091926"/>
    </source>
</evidence>
<dbReference type="OrthoDB" id="9798158at2"/>
<feature type="transmembrane region" description="Helical" evidence="1">
    <location>
        <begin position="48"/>
        <end position="67"/>
    </location>
</feature>
<keyword evidence="1" id="KW-0812">Transmembrane</keyword>
<dbReference type="STRING" id="463014.BAU07_06395"/>
<proteinExistence type="predicted"/>
<dbReference type="InterPro" id="IPR038573">
    <property type="entry name" value="BrnT_sf"/>
</dbReference>
<evidence type="ECO:0008006" key="4">
    <source>
        <dbReference type="Google" id="ProtNLM"/>
    </source>
</evidence>
<gene>
    <name evidence="2" type="ORF">BAU07_06395</name>
</gene>
<evidence type="ECO:0000256" key="1">
    <source>
        <dbReference type="SAM" id="Phobius"/>
    </source>
</evidence>
<dbReference type="EMBL" id="CP016172">
    <property type="protein sequence ID" value="ANN80283.1"/>
    <property type="molecule type" value="Genomic_DNA"/>
</dbReference>
<protein>
    <recommendedName>
        <fullName evidence="4">BrnT family toxin</fullName>
    </recommendedName>
</protein>
<dbReference type="Pfam" id="PF04365">
    <property type="entry name" value="BrnT_toxin"/>
    <property type="match status" value="1"/>
</dbReference>
<dbReference type="InterPro" id="IPR007460">
    <property type="entry name" value="BrnT_toxin"/>
</dbReference>
<dbReference type="RefSeq" id="WP_066664950.1">
    <property type="nucleotide sequence ID" value="NZ_CBCSCL010000017.1"/>
</dbReference>
<keyword evidence="1" id="KW-0472">Membrane</keyword>